<protein>
    <recommendedName>
        <fullName evidence="3">Phosphocarrier protein HPr</fullName>
    </recommendedName>
</protein>
<dbReference type="GO" id="GO:0009401">
    <property type="term" value="P:phosphoenolpyruvate-dependent sugar phosphotransferase system"/>
    <property type="evidence" value="ECO:0007669"/>
    <property type="project" value="UniProtKB-KW"/>
</dbReference>
<dbReference type="AlphaFoldDB" id="A0A3E2W109"/>
<name>A0A3E2W109_CLOIN</name>
<dbReference type="SUPFAM" id="SSF55594">
    <property type="entry name" value="HPr-like"/>
    <property type="match status" value="1"/>
</dbReference>
<organism evidence="7 8">
    <name type="scientific">Clostridium innocuum</name>
    <dbReference type="NCBI Taxonomy" id="1522"/>
    <lineage>
        <taxon>Bacteria</taxon>
        <taxon>Bacillati</taxon>
        <taxon>Bacillota</taxon>
        <taxon>Clostridia</taxon>
        <taxon>Eubacteriales</taxon>
        <taxon>Clostridiaceae</taxon>
        <taxon>Clostridium</taxon>
    </lineage>
</organism>
<feature type="domain" description="HPr" evidence="6">
    <location>
        <begin position="1"/>
        <end position="86"/>
    </location>
</feature>
<comment type="function">
    <text evidence="1">General (non sugar-specific) component of the phosphoenolpyruvate-dependent sugar phosphotransferase system (sugar PTS). This major carbohydrate active-transport system catalyzes the phosphorylation of incoming sugar substrates concomitantly with their translocation across the cell membrane. The phosphoryl group from phosphoenolpyruvate (PEP) is transferred to the phosphoryl carrier protein HPr by enzyme I. Phospho-HPr then transfers it to the PTS EIIA domain.</text>
</comment>
<dbReference type="Pfam" id="PF00381">
    <property type="entry name" value="PTS-HPr"/>
    <property type="match status" value="1"/>
</dbReference>
<sequence>MYEIKLVVNNKTGLHARPASDLAALCTGYESDIQIVCGNEKINAKSIISILTAGIYSGSEIVLRIEGKDEQEAGDAVSNLIRNLKD</sequence>
<dbReference type="PROSITE" id="PS51350">
    <property type="entry name" value="PTS_HPR_DOM"/>
    <property type="match status" value="1"/>
</dbReference>
<dbReference type="InterPro" id="IPR000032">
    <property type="entry name" value="HPr-like"/>
</dbReference>
<reference evidence="7 8" key="1">
    <citation type="submission" date="2018-08" db="EMBL/GenBank/DDBJ databases">
        <title>A genome reference for cultivated species of the human gut microbiota.</title>
        <authorList>
            <person name="Zou Y."/>
            <person name="Xue W."/>
            <person name="Luo G."/>
        </authorList>
    </citation>
    <scope>NUCLEOTIDE SEQUENCE [LARGE SCALE GENOMIC DNA]</scope>
    <source>
        <strain evidence="7 8">OF01-2LB</strain>
    </source>
</reference>
<accession>A0A3E2W109</accession>
<dbReference type="Gene3D" id="3.30.1340.10">
    <property type="entry name" value="HPr-like"/>
    <property type="match status" value="1"/>
</dbReference>
<evidence type="ECO:0000313" key="8">
    <source>
        <dbReference type="Proteomes" id="UP000260025"/>
    </source>
</evidence>
<dbReference type="PANTHER" id="PTHR33705:SF2">
    <property type="entry name" value="PHOSPHOCARRIER PROTEIN NPR"/>
    <property type="match status" value="1"/>
</dbReference>
<dbReference type="CDD" id="cd00367">
    <property type="entry name" value="PTS-HPr_like"/>
    <property type="match status" value="1"/>
</dbReference>
<comment type="caution">
    <text evidence="7">The sequence shown here is derived from an EMBL/GenBank/DDBJ whole genome shotgun (WGS) entry which is preliminary data.</text>
</comment>
<dbReference type="InterPro" id="IPR035895">
    <property type="entry name" value="HPr-like_sf"/>
</dbReference>
<dbReference type="GO" id="GO:0005737">
    <property type="term" value="C:cytoplasm"/>
    <property type="evidence" value="ECO:0007669"/>
    <property type="project" value="UniProtKB-SubCell"/>
</dbReference>
<dbReference type="OrthoDB" id="9809047at2"/>
<dbReference type="Proteomes" id="UP000260025">
    <property type="component" value="Unassembled WGS sequence"/>
</dbReference>
<evidence type="ECO:0000313" key="7">
    <source>
        <dbReference type="EMBL" id="RGC17646.1"/>
    </source>
</evidence>
<keyword evidence="5" id="KW-0598">Phosphotransferase system</keyword>
<evidence type="ECO:0000256" key="1">
    <source>
        <dbReference type="ARBA" id="ARBA00003681"/>
    </source>
</evidence>
<proteinExistence type="predicted"/>
<evidence type="ECO:0000256" key="2">
    <source>
        <dbReference type="ARBA" id="ARBA00004496"/>
    </source>
</evidence>
<dbReference type="InterPro" id="IPR001020">
    <property type="entry name" value="PTS_HPr_His_P_site"/>
</dbReference>
<evidence type="ECO:0000259" key="6">
    <source>
        <dbReference type="PROSITE" id="PS51350"/>
    </source>
</evidence>
<dbReference type="PROSITE" id="PS00369">
    <property type="entry name" value="PTS_HPR_HIS"/>
    <property type="match status" value="1"/>
</dbReference>
<evidence type="ECO:0000256" key="4">
    <source>
        <dbReference type="ARBA" id="ARBA00022490"/>
    </source>
</evidence>
<dbReference type="PANTHER" id="PTHR33705">
    <property type="entry name" value="PHOSPHOCARRIER PROTEIN HPR"/>
    <property type="match status" value="1"/>
</dbReference>
<dbReference type="NCBIfam" id="TIGR01003">
    <property type="entry name" value="PTS_HPr_family"/>
    <property type="match status" value="1"/>
</dbReference>
<evidence type="ECO:0000256" key="5">
    <source>
        <dbReference type="ARBA" id="ARBA00022683"/>
    </source>
</evidence>
<dbReference type="PRINTS" id="PR00107">
    <property type="entry name" value="PHOSPHOCPHPR"/>
</dbReference>
<gene>
    <name evidence="7" type="ORF">DXA38_04870</name>
</gene>
<keyword evidence="4" id="KW-0963">Cytoplasm</keyword>
<dbReference type="InterPro" id="IPR050399">
    <property type="entry name" value="HPr"/>
</dbReference>
<evidence type="ECO:0000256" key="3">
    <source>
        <dbReference type="ARBA" id="ARBA00020422"/>
    </source>
</evidence>
<dbReference type="RefSeq" id="WP_117442218.1">
    <property type="nucleotide sequence ID" value="NZ_JAJFEN010000081.1"/>
</dbReference>
<comment type="subcellular location">
    <subcellularLocation>
        <location evidence="2">Cytoplasm</location>
    </subcellularLocation>
</comment>
<dbReference type="EMBL" id="QVEV01000004">
    <property type="protein sequence ID" value="RGC17646.1"/>
    <property type="molecule type" value="Genomic_DNA"/>
</dbReference>